<proteinExistence type="predicted"/>
<dbReference type="Proteomes" id="UP001163046">
    <property type="component" value="Unassembled WGS sequence"/>
</dbReference>
<evidence type="ECO:0000256" key="1">
    <source>
        <dbReference type="SAM" id="MobiDB-lite"/>
    </source>
</evidence>
<evidence type="ECO:0000313" key="3">
    <source>
        <dbReference type="Proteomes" id="UP001163046"/>
    </source>
</evidence>
<feature type="region of interest" description="Disordered" evidence="1">
    <location>
        <begin position="95"/>
        <end position="119"/>
    </location>
</feature>
<reference evidence="2" key="1">
    <citation type="submission" date="2023-01" db="EMBL/GenBank/DDBJ databases">
        <title>Genome assembly of the deep-sea coral Lophelia pertusa.</title>
        <authorList>
            <person name="Herrera S."/>
            <person name="Cordes E."/>
        </authorList>
    </citation>
    <scope>NUCLEOTIDE SEQUENCE</scope>
    <source>
        <strain evidence="2">USNM1676648</strain>
        <tissue evidence="2">Polyp</tissue>
    </source>
</reference>
<accession>A0A9W9YBQ2</accession>
<protein>
    <submittedName>
        <fullName evidence="2">Uncharacterized protein</fullName>
    </submittedName>
</protein>
<gene>
    <name evidence="2" type="ORF">OS493_019276</name>
</gene>
<comment type="caution">
    <text evidence="2">The sequence shown here is derived from an EMBL/GenBank/DDBJ whole genome shotgun (WGS) entry which is preliminary data.</text>
</comment>
<sequence>MTCLAQDFIEILQPKHTTLWVANGKTRRVAFAYDKEEVDNWLLEILDNQGSTVHAFPNDIIFPQHRGGKTIYKKNVVVPEILKSGEYKLRICGRPKDNRKTVPGDCGVSHRRGTDEKRR</sequence>
<organism evidence="2 3">
    <name type="scientific">Desmophyllum pertusum</name>
    <dbReference type="NCBI Taxonomy" id="174260"/>
    <lineage>
        <taxon>Eukaryota</taxon>
        <taxon>Metazoa</taxon>
        <taxon>Cnidaria</taxon>
        <taxon>Anthozoa</taxon>
        <taxon>Hexacorallia</taxon>
        <taxon>Scleractinia</taxon>
        <taxon>Caryophylliina</taxon>
        <taxon>Caryophylliidae</taxon>
        <taxon>Desmophyllum</taxon>
    </lineage>
</organism>
<evidence type="ECO:0000313" key="2">
    <source>
        <dbReference type="EMBL" id="KAJ7331682.1"/>
    </source>
</evidence>
<keyword evidence="3" id="KW-1185">Reference proteome</keyword>
<dbReference type="AlphaFoldDB" id="A0A9W9YBQ2"/>
<dbReference type="EMBL" id="MU827788">
    <property type="protein sequence ID" value="KAJ7331682.1"/>
    <property type="molecule type" value="Genomic_DNA"/>
</dbReference>
<name>A0A9W9YBQ2_9CNID</name>